<dbReference type="HAMAP" id="MF_00692">
    <property type="entry name" value="SelO"/>
    <property type="match status" value="1"/>
</dbReference>
<comment type="caution">
    <text evidence="9">The sequence shown here is derived from an EMBL/GenBank/DDBJ whole genome shotgun (WGS) entry which is preliminary data.</text>
</comment>
<feature type="binding site" evidence="8">
    <location>
        <position position="102"/>
    </location>
    <ligand>
        <name>ATP</name>
        <dbReference type="ChEBI" id="CHEBI:30616"/>
    </ligand>
</feature>
<evidence type="ECO:0000313" key="9">
    <source>
        <dbReference type="EMBL" id="GAA6170150.1"/>
    </source>
</evidence>
<feature type="binding site" evidence="8">
    <location>
        <position position="274"/>
    </location>
    <ligand>
        <name>ATP</name>
        <dbReference type="ChEBI" id="CHEBI:30616"/>
    </ligand>
</feature>
<evidence type="ECO:0000256" key="4">
    <source>
        <dbReference type="ARBA" id="ARBA00022723"/>
    </source>
</evidence>
<organism evidence="9 10">
    <name type="scientific">Sessilibacter corallicola</name>
    <dbReference type="NCBI Taxonomy" id="2904075"/>
    <lineage>
        <taxon>Bacteria</taxon>
        <taxon>Pseudomonadati</taxon>
        <taxon>Pseudomonadota</taxon>
        <taxon>Gammaproteobacteria</taxon>
        <taxon>Cellvibrionales</taxon>
        <taxon>Cellvibrionaceae</taxon>
        <taxon>Sessilibacter</taxon>
    </lineage>
</organism>
<comment type="cofactor">
    <cofactor evidence="8">
        <name>Mg(2+)</name>
        <dbReference type="ChEBI" id="CHEBI:18420"/>
    </cofactor>
    <cofactor evidence="8">
        <name>Mn(2+)</name>
        <dbReference type="ChEBI" id="CHEBI:29035"/>
    </cofactor>
</comment>
<feature type="binding site" evidence="8">
    <location>
        <position position="135"/>
    </location>
    <ligand>
        <name>ATP</name>
        <dbReference type="ChEBI" id="CHEBI:30616"/>
    </ligand>
</feature>
<evidence type="ECO:0000256" key="2">
    <source>
        <dbReference type="ARBA" id="ARBA00022679"/>
    </source>
</evidence>
<keyword evidence="2 8" id="KW-0808">Transferase</keyword>
<dbReference type="EC" id="2.7.7.-" evidence="8"/>
<comment type="similarity">
    <text evidence="1 8">Belongs to the SELO family.</text>
</comment>
<feature type="binding site" evidence="8">
    <location>
        <position position="192"/>
    </location>
    <ligand>
        <name>ATP</name>
        <dbReference type="ChEBI" id="CHEBI:30616"/>
    </ligand>
</feature>
<feature type="binding site" evidence="8">
    <location>
        <position position="185"/>
    </location>
    <ligand>
        <name>ATP</name>
        <dbReference type="ChEBI" id="CHEBI:30616"/>
    </ligand>
</feature>
<evidence type="ECO:0000313" key="10">
    <source>
        <dbReference type="Proteomes" id="UP001465153"/>
    </source>
</evidence>
<keyword evidence="5 8" id="KW-0547">Nucleotide-binding</keyword>
<protein>
    <recommendedName>
        <fullName evidence="8">Protein nucleotidyltransferase YdiU</fullName>
        <ecNumber evidence="8">2.7.7.-</ecNumber>
    </recommendedName>
    <alternativeName>
        <fullName evidence="8">Protein adenylyltransferase YdiU</fullName>
        <ecNumber evidence="8">2.7.7.108</ecNumber>
    </alternativeName>
    <alternativeName>
        <fullName evidence="8">Protein uridylyltransferase YdiU</fullName>
        <ecNumber evidence="8">2.7.7.-</ecNumber>
    </alternativeName>
</protein>
<keyword evidence="10" id="KW-1185">Reference proteome</keyword>
<evidence type="ECO:0000256" key="7">
    <source>
        <dbReference type="ARBA" id="ARBA00022842"/>
    </source>
</evidence>
<keyword evidence="6 8" id="KW-0067">ATP-binding</keyword>
<dbReference type="EMBL" id="BAABWN010000020">
    <property type="protein sequence ID" value="GAA6170150.1"/>
    <property type="molecule type" value="Genomic_DNA"/>
</dbReference>
<dbReference type="PANTHER" id="PTHR32057:SF14">
    <property type="entry name" value="PROTEIN ADENYLYLTRANSFERASE SELO, MITOCHONDRIAL"/>
    <property type="match status" value="1"/>
</dbReference>
<evidence type="ECO:0000256" key="3">
    <source>
        <dbReference type="ARBA" id="ARBA00022695"/>
    </source>
</evidence>
<evidence type="ECO:0000256" key="8">
    <source>
        <dbReference type="HAMAP-Rule" id="MF_00692"/>
    </source>
</evidence>
<accession>A0ABQ0AES5</accession>
<feature type="binding site" evidence="8">
    <location>
        <position position="122"/>
    </location>
    <ligand>
        <name>ATP</name>
        <dbReference type="ChEBI" id="CHEBI:30616"/>
    </ligand>
</feature>
<dbReference type="Proteomes" id="UP001465153">
    <property type="component" value="Unassembled WGS sequence"/>
</dbReference>
<comment type="function">
    <text evidence="8">Nucleotidyltransferase involved in the post-translational modification of proteins. It can catalyze the addition of adenosine monophosphate (AMP) or uridine monophosphate (UMP) to a protein, resulting in modifications known as AMPylation and UMPylation.</text>
</comment>
<comment type="catalytic activity">
    <reaction evidence="8">
        <text>L-histidyl-[protein] + UTP = N(tele)-(5'-uridylyl)-L-histidyl-[protein] + diphosphate</text>
        <dbReference type="Rhea" id="RHEA:83891"/>
        <dbReference type="Rhea" id="RHEA-COMP:9745"/>
        <dbReference type="Rhea" id="RHEA-COMP:20239"/>
        <dbReference type="ChEBI" id="CHEBI:29979"/>
        <dbReference type="ChEBI" id="CHEBI:33019"/>
        <dbReference type="ChEBI" id="CHEBI:46398"/>
        <dbReference type="ChEBI" id="CHEBI:233474"/>
    </reaction>
</comment>
<proteinExistence type="inferred from homology"/>
<evidence type="ECO:0000256" key="6">
    <source>
        <dbReference type="ARBA" id="ARBA00022840"/>
    </source>
</evidence>
<dbReference type="RefSeq" id="WP_353304483.1">
    <property type="nucleotide sequence ID" value="NZ_BAABWN010000020.1"/>
</dbReference>
<keyword evidence="3 8" id="KW-0548">Nucleotidyltransferase</keyword>
<feature type="binding site" evidence="8">
    <location>
        <position position="101"/>
    </location>
    <ligand>
        <name>ATP</name>
        <dbReference type="ChEBI" id="CHEBI:30616"/>
    </ligand>
</feature>
<dbReference type="NCBIfam" id="NF000658">
    <property type="entry name" value="PRK00029.1"/>
    <property type="match status" value="1"/>
</dbReference>
<keyword evidence="4 8" id="KW-0479">Metal-binding</keyword>
<feature type="binding site" evidence="8">
    <location>
        <position position="99"/>
    </location>
    <ligand>
        <name>ATP</name>
        <dbReference type="ChEBI" id="CHEBI:30616"/>
    </ligand>
</feature>
<evidence type="ECO:0000256" key="1">
    <source>
        <dbReference type="ARBA" id="ARBA00009747"/>
    </source>
</evidence>
<gene>
    <name evidence="8" type="primary">ydiU</name>
    <name evidence="8" type="synonym">selO</name>
    <name evidence="9" type="ORF">NBRC116591_39630</name>
</gene>
<feature type="active site" description="Proton acceptor" evidence="8">
    <location>
        <position position="264"/>
    </location>
</feature>
<dbReference type="PANTHER" id="PTHR32057">
    <property type="entry name" value="PROTEIN ADENYLYLTRANSFERASE SELO, MITOCHONDRIAL"/>
    <property type="match status" value="1"/>
</dbReference>
<dbReference type="InterPro" id="IPR003846">
    <property type="entry name" value="SelO"/>
</dbReference>
<feature type="binding site" evidence="8">
    <location>
        <position position="134"/>
    </location>
    <ligand>
        <name>ATP</name>
        <dbReference type="ChEBI" id="CHEBI:30616"/>
    </ligand>
</feature>
<comment type="catalytic activity">
    <reaction evidence="8">
        <text>L-seryl-[protein] + UTP = O-(5'-uridylyl)-L-seryl-[protein] + diphosphate</text>
        <dbReference type="Rhea" id="RHEA:64604"/>
        <dbReference type="Rhea" id="RHEA-COMP:9863"/>
        <dbReference type="Rhea" id="RHEA-COMP:16635"/>
        <dbReference type="ChEBI" id="CHEBI:29999"/>
        <dbReference type="ChEBI" id="CHEBI:33019"/>
        <dbReference type="ChEBI" id="CHEBI:46398"/>
        <dbReference type="ChEBI" id="CHEBI:156051"/>
    </reaction>
</comment>
<dbReference type="EC" id="2.7.7.108" evidence="8"/>
<comment type="catalytic activity">
    <reaction evidence="8">
        <text>L-tyrosyl-[protein] + UTP = O-(5'-uridylyl)-L-tyrosyl-[protein] + diphosphate</text>
        <dbReference type="Rhea" id="RHEA:83887"/>
        <dbReference type="Rhea" id="RHEA-COMP:10136"/>
        <dbReference type="Rhea" id="RHEA-COMP:20238"/>
        <dbReference type="ChEBI" id="CHEBI:33019"/>
        <dbReference type="ChEBI" id="CHEBI:46398"/>
        <dbReference type="ChEBI" id="CHEBI:46858"/>
        <dbReference type="ChEBI" id="CHEBI:90602"/>
    </reaction>
</comment>
<reference evidence="9 10" key="1">
    <citation type="submission" date="2024-04" db="EMBL/GenBank/DDBJ databases">
        <title>Draft genome sequence of Sessilibacter corallicola NBRC 116591.</title>
        <authorList>
            <person name="Miyakawa T."/>
            <person name="Kusuya Y."/>
            <person name="Miura T."/>
        </authorList>
    </citation>
    <scope>NUCLEOTIDE SEQUENCE [LARGE SCALE GENOMIC DNA]</scope>
    <source>
        <strain evidence="9 10">KU-00831-HH</strain>
    </source>
</reference>
<evidence type="ECO:0000256" key="5">
    <source>
        <dbReference type="ARBA" id="ARBA00022741"/>
    </source>
</evidence>
<keyword evidence="7 8" id="KW-0460">Magnesium</keyword>
<keyword evidence="8" id="KW-0464">Manganese</keyword>
<dbReference type="Pfam" id="PF02696">
    <property type="entry name" value="SelO"/>
    <property type="match status" value="1"/>
</dbReference>
<comment type="catalytic activity">
    <reaction evidence="8">
        <text>L-threonyl-[protein] + ATP = 3-O-(5'-adenylyl)-L-threonyl-[protein] + diphosphate</text>
        <dbReference type="Rhea" id="RHEA:54292"/>
        <dbReference type="Rhea" id="RHEA-COMP:11060"/>
        <dbReference type="Rhea" id="RHEA-COMP:13847"/>
        <dbReference type="ChEBI" id="CHEBI:30013"/>
        <dbReference type="ChEBI" id="CHEBI:30616"/>
        <dbReference type="ChEBI" id="CHEBI:33019"/>
        <dbReference type="ChEBI" id="CHEBI:138113"/>
        <dbReference type="EC" id="2.7.7.108"/>
    </reaction>
</comment>
<comment type="catalytic activity">
    <reaction evidence="8">
        <text>L-tyrosyl-[protein] + ATP = O-(5'-adenylyl)-L-tyrosyl-[protein] + diphosphate</text>
        <dbReference type="Rhea" id="RHEA:54288"/>
        <dbReference type="Rhea" id="RHEA-COMP:10136"/>
        <dbReference type="Rhea" id="RHEA-COMP:13846"/>
        <dbReference type="ChEBI" id="CHEBI:30616"/>
        <dbReference type="ChEBI" id="CHEBI:33019"/>
        <dbReference type="ChEBI" id="CHEBI:46858"/>
        <dbReference type="ChEBI" id="CHEBI:83624"/>
        <dbReference type="EC" id="2.7.7.108"/>
    </reaction>
</comment>
<comment type="catalytic activity">
    <reaction evidence="8">
        <text>L-seryl-[protein] + ATP = 3-O-(5'-adenylyl)-L-seryl-[protein] + diphosphate</text>
        <dbReference type="Rhea" id="RHEA:58120"/>
        <dbReference type="Rhea" id="RHEA-COMP:9863"/>
        <dbReference type="Rhea" id="RHEA-COMP:15073"/>
        <dbReference type="ChEBI" id="CHEBI:29999"/>
        <dbReference type="ChEBI" id="CHEBI:30616"/>
        <dbReference type="ChEBI" id="CHEBI:33019"/>
        <dbReference type="ChEBI" id="CHEBI:142516"/>
        <dbReference type="EC" id="2.7.7.108"/>
    </reaction>
</comment>
<feature type="binding site" evidence="8">
    <location>
        <position position="274"/>
    </location>
    <ligand>
        <name>Mg(2+)</name>
        <dbReference type="ChEBI" id="CHEBI:18420"/>
    </ligand>
</feature>
<feature type="binding site" evidence="8">
    <location>
        <position position="265"/>
    </location>
    <ligand>
        <name>Mg(2+)</name>
        <dbReference type="ChEBI" id="CHEBI:18420"/>
    </ligand>
</feature>
<sequence>MSIQDPVSNKHTLNSELKPHSYLDLGENFYTRVSPTPVAQPNLIRLNQTLSEFLNLDVNQLNTPENLEIFSGNKTLSHAPSLATVYAGHQFGNWNPQLGDGRALLLGEILAKDNNLYDIQLKGSGPTPYSRMGDGRSPIGPVLREYIVSEAMHSLAVPTTRALAAVSTGETVTRDLLLPGGILTRVAQSHIRIGTFQYFTARQQLDDIQSLADFVIHRHYQTDVQTEFPDNPYLGLLSLVVRRQAKLIAKWMSLGFIHGVMNTDNMLLSGETVDYGPCAFMDQYKHNKVFSSIDHHGRYAYCNQPKIAKWNVSWLAQALLPLIDTNEEHAVKLALSTLDEFEEIYQNEYQALFARKLGFNTASDNSNQLVNNLLEIMEKEKLDFTNTFRALANLLIEHSDATENFESAYDTSALTLKAKQWVQEWLDALSSEGIAANTAIETIRSINPAYIPRNHQVNQAIDQAVDQNDFSLFNTLVDLLEEPFTYKTELAQFAATPEANETIFRTFCGT</sequence>
<name>A0ABQ0AES5_9GAMM</name>